<accession>T2MJ30</accession>
<gene>
    <name evidence="2" type="primary">PDCD5</name>
</gene>
<proteinExistence type="evidence at transcript level"/>
<dbReference type="AlphaFoldDB" id="T2MJ30"/>
<dbReference type="OrthoDB" id="10252486at2759"/>
<sequence>MPRRCKAVIDNKGSPRNIDSEIQLGQHFVELHLFCPEIFINETSKKYYTMADDPELEAIRAQRLAQMQSQVPNGDQQQQEAMKRELEMKNAMLTQLLDQGARARLNSIALVKPEKAKMVENMIIQMARTGQISGKLNEQSLVNILERINQQMTKESKVVINRRRYSIDSDND</sequence>
<reference evidence="2" key="1">
    <citation type="journal article" date="2013" name="Genome Biol. Evol.">
        <title>Punctuated emergences of genetic and phenotypic innovations in eumetazoan, bilaterian, euteleostome, and hominidae ancestors.</title>
        <authorList>
            <person name="Wenger Y."/>
            <person name="Galliot B."/>
        </authorList>
    </citation>
    <scope>NUCLEOTIDE SEQUENCE</scope>
    <source>
        <tissue evidence="2">Whole animals</tissue>
    </source>
</reference>
<protein>
    <submittedName>
        <fullName evidence="2">Programmed cell death protein 5</fullName>
    </submittedName>
</protein>
<dbReference type="InterPro" id="IPR036883">
    <property type="entry name" value="PDCD5-like_sf"/>
</dbReference>
<dbReference type="Pfam" id="PF01984">
    <property type="entry name" value="dsDNA_bind"/>
    <property type="match status" value="1"/>
</dbReference>
<dbReference type="InterPro" id="IPR002836">
    <property type="entry name" value="PDCD5-like"/>
</dbReference>
<dbReference type="SUPFAM" id="SSF46950">
    <property type="entry name" value="Double-stranded DNA-binding domain"/>
    <property type="match status" value="1"/>
</dbReference>
<dbReference type="Gene3D" id="1.10.8.140">
    <property type="entry name" value="PDCD5-like"/>
    <property type="match status" value="1"/>
</dbReference>
<feature type="non-terminal residue" evidence="2">
    <location>
        <position position="1"/>
    </location>
</feature>
<name>T2MJ30_HYDVU</name>
<dbReference type="FunFam" id="1.10.8.140:FF:000003">
    <property type="entry name" value="Programmed cell death 5"/>
    <property type="match status" value="1"/>
</dbReference>
<comment type="similarity">
    <text evidence="1">Belongs to the PDCD5 family.</text>
</comment>
<dbReference type="GO" id="GO:0005829">
    <property type="term" value="C:cytosol"/>
    <property type="evidence" value="ECO:0007669"/>
    <property type="project" value="TreeGrafter"/>
</dbReference>
<dbReference type="EMBL" id="HAAD01005887">
    <property type="protein sequence ID" value="CDG72119.1"/>
    <property type="molecule type" value="mRNA"/>
</dbReference>
<evidence type="ECO:0000313" key="2">
    <source>
        <dbReference type="EMBL" id="CDG72119.1"/>
    </source>
</evidence>
<evidence type="ECO:0000256" key="1">
    <source>
        <dbReference type="ARBA" id="ARBA00010490"/>
    </source>
</evidence>
<organism evidence="2">
    <name type="scientific">Hydra vulgaris</name>
    <name type="common">Hydra</name>
    <name type="synonym">Hydra attenuata</name>
    <dbReference type="NCBI Taxonomy" id="6087"/>
    <lineage>
        <taxon>Eukaryota</taxon>
        <taxon>Metazoa</taxon>
        <taxon>Cnidaria</taxon>
        <taxon>Hydrozoa</taxon>
        <taxon>Hydroidolina</taxon>
        <taxon>Anthoathecata</taxon>
        <taxon>Aplanulata</taxon>
        <taxon>Hydridae</taxon>
        <taxon>Hydra</taxon>
    </lineage>
</organism>
<dbReference type="GO" id="GO:0005634">
    <property type="term" value="C:nucleus"/>
    <property type="evidence" value="ECO:0007669"/>
    <property type="project" value="TreeGrafter"/>
</dbReference>
<dbReference type="PANTHER" id="PTHR10840:SF0">
    <property type="entry name" value="PROGRAMMED CELL DEATH PROTEIN 5"/>
    <property type="match status" value="1"/>
</dbReference>
<dbReference type="PANTHER" id="PTHR10840">
    <property type="entry name" value="PROGRAMMED CELL DEATH PROTEIN 5"/>
    <property type="match status" value="1"/>
</dbReference>
<dbReference type="GO" id="GO:0003677">
    <property type="term" value="F:DNA binding"/>
    <property type="evidence" value="ECO:0007669"/>
    <property type="project" value="InterPro"/>
</dbReference>